<dbReference type="RefSeq" id="WP_142943607.1">
    <property type="nucleotide sequence ID" value="NZ_VIKR01000005.1"/>
</dbReference>
<dbReference type="OrthoDB" id="9863074at2"/>
<keyword evidence="2" id="KW-1185">Reference proteome</keyword>
<evidence type="ECO:0000313" key="2">
    <source>
        <dbReference type="Proteomes" id="UP000317839"/>
    </source>
</evidence>
<evidence type="ECO:0000313" key="1">
    <source>
        <dbReference type="EMBL" id="TQV72277.1"/>
    </source>
</evidence>
<organism evidence="1 2">
    <name type="scientific">Aliikangiella marina</name>
    <dbReference type="NCBI Taxonomy" id="1712262"/>
    <lineage>
        <taxon>Bacteria</taxon>
        <taxon>Pseudomonadati</taxon>
        <taxon>Pseudomonadota</taxon>
        <taxon>Gammaproteobacteria</taxon>
        <taxon>Oceanospirillales</taxon>
        <taxon>Pleioneaceae</taxon>
        <taxon>Aliikangiella</taxon>
    </lineage>
</organism>
<reference evidence="1 2" key="1">
    <citation type="submission" date="2019-06" db="EMBL/GenBank/DDBJ databases">
        <title>Draft genome of Aliikangiella marina GYP-15.</title>
        <authorList>
            <person name="Wang G."/>
        </authorList>
    </citation>
    <scope>NUCLEOTIDE SEQUENCE [LARGE SCALE GENOMIC DNA]</scope>
    <source>
        <strain evidence="1 2">GYP-15</strain>
    </source>
</reference>
<accession>A0A545T4V9</accession>
<protein>
    <submittedName>
        <fullName evidence="1">Uncharacterized protein</fullName>
    </submittedName>
</protein>
<dbReference type="EMBL" id="VIKR01000005">
    <property type="protein sequence ID" value="TQV72277.1"/>
    <property type="molecule type" value="Genomic_DNA"/>
</dbReference>
<comment type="caution">
    <text evidence="1">The sequence shown here is derived from an EMBL/GenBank/DDBJ whole genome shotgun (WGS) entry which is preliminary data.</text>
</comment>
<sequence length="188" mass="21280">MKHLTRVILLTTVNILLFSSLPSHSKSLSSQASQLKFALGELQLRRNDPARQKAFLAAFPKNARDFNRLFNSASRDELWDGNPYIFELESVVQNNPQQGFEIVLGLASQLTWAPDAPNYLQFALMKISIDNPFEFAKQYEGLSEKQRKNVVKFLTESKNGPAVGYRQLIGILKRVNKKAVAQELEKAL</sequence>
<dbReference type="Proteomes" id="UP000317839">
    <property type="component" value="Unassembled WGS sequence"/>
</dbReference>
<name>A0A545T4V9_9GAMM</name>
<dbReference type="AlphaFoldDB" id="A0A545T4V9"/>
<proteinExistence type="predicted"/>
<gene>
    <name evidence="1" type="ORF">FLL45_18840</name>
</gene>